<comment type="similarity">
    <text evidence="7">Belongs to the drug/metabolite transporter (DMT) superfamily. Small multidrug resistance (SMR) (TC 2.A.7.1) family. Gdx/SugE subfamily.</text>
</comment>
<protein>
    <recommendedName>
        <fullName evidence="8">Guanidinium exporter</fullName>
    </recommendedName>
</protein>
<keyword evidence="5 10" id="KW-1133">Transmembrane helix</keyword>
<evidence type="ECO:0000313" key="12">
    <source>
        <dbReference type="Proteomes" id="UP000252081"/>
    </source>
</evidence>
<dbReference type="AlphaFoldDB" id="A0A366LCK9"/>
<feature type="transmembrane region" description="Helical" evidence="10">
    <location>
        <begin position="5"/>
        <end position="25"/>
    </location>
</feature>
<feature type="transmembrane region" description="Helical" evidence="10">
    <location>
        <begin position="89"/>
        <end position="108"/>
    </location>
</feature>
<keyword evidence="6 10" id="KW-0472">Membrane</keyword>
<evidence type="ECO:0000256" key="8">
    <source>
        <dbReference type="ARBA" id="ARBA00039168"/>
    </source>
</evidence>
<dbReference type="PANTHER" id="PTHR30561:SF0">
    <property type="entry name" value="GUANIDINIUM EXPORTER"/>
    <property type="match status" value="1"/>
</dbReference>
<comment type="subcellular location">
    <subcellularLocation>
        <location evidence="1 9">Cell membrane</location>
        <topology evidence="1 9">Multi-pass membrane protein</topology>
    </subcellularLocation>
</comment>
<dbReference type="GO" id="GO:0005886">
    <property type="term" value="C:plasma membrane"/>
    <property type="evidence" value="ECO:0007669"/>
    <property type="project" value="UniProtKB-SubCell"/>
</dbReference>
<feature type="transmembrane region" description="Helical" evidence="10">
    <location>
        <begin position="31"/>
        <end position="52"/>
    </location>
</feature>
<evidence type="ECO:0000313" key="11">
    <source>
        <dbReference type="EMBL" id="RBQ11586.1"/>
    </source>
</evidence>
<proteinExistence type="inferred from homology"/>
<dbReference type="Gene3D" id="1.10.3730.20">
    <property type="match status" value="1"/>
</dbReference>
<dbReference type="EMBL" id="QNQU01000002">
    <property type="protein sequence ID" value="RBQ11586.1"/>
    <property type="molecule type" value="Genomic_DNA"/>
</dbReference>
<comment type="caution">
    <text evidence="11">The sequence shown here is derived from an EMBL/GenBank/DDBJ whole genome shotgun (WGS) entry which is preliminary data.</text>
</comment>
<keyword evidence="4 9" id="KW-0812">Transmembrane</keyword>
<sequence>MNWNWIFLITAGLFEVLFAFCLGKLRVSEGMAFYCWLGGFMLSLVISLLLLSRAVQQLPIGSSYAVWTGIGTAGAVLAGIIVFKEPVSFGRVFFLLTLIISIIGLNLCSE</sequence>
<dbReference type="InterPro" id="IPR037185">
    <property type="entry name" value="EmrE-like"/>
</dbReference>
<evidence type="ECO:0000256" key="2">
    <source>
        <dbReference type="ARBA" id="ARBA00022448"/>
    </source>
</evidence>
<dbReference type="SUPFAM" id="SSF103481">
    <property type="entry name" value="Multidrug resistance efflux transporter EmrE"/>
    <property type="match status" value="1"/>
</dbReference>
<evidence type="ECO:0000256" key="4">
    <source>
        <dbReference type="ARBA" id="ARBA00022692"/>
    </source>
</evidence>
<dbReference type="PANTHER" id="PTHR30561">
    <property type="entry name" value="SMR FAMILY PROTON-DEPENDENT DRUG EFFLUX TRANSPORTER SUGE"/>
    <property type="match status" value="1"/>
</dbReference>
<keyword evidence="3" id="KW-1003">Cell membrane</keyword>
<dbReference type="Proteomes" id="UP000252081">
    <property type="component" value="Unassembled WGS sequence"/>
</dbReference>
<evidence type="ECO:0000256" key="9">
    <source>
        <dbReference type="RuleBase" id="RU003942"/>
    </source>
</evidence>
<accession>A0A366LCK9</accession>
<dbReference type="GO" id="GO:0022857">
    <property type="term" value="F:transmembrane transporter activity"/>
    <property type="evidence" value="ECO:0007669"/>
    <property type="project" value="InterPro"/>
</dbReference>
<reference evidence="11 12" key="1">
    <citation type="submission" date="2018-07" db="EMBL/GenBank/DDBJ databases">
        <title>A draft genome of a endophytic bacteria, a new species of Pedobacter.</title>
        <authorList>
            <person name="Zhang Z.D."/>
            <person name="Chen Z.J."/>
        </authorList>
    </citation>
    <scope>NUCLEOTIDE SEQUENCE [LARGE SCALE GENOMIC DNA]</scope>
    <source>
        <strain evidence="11 12">RS10</strain>
    </source>
</reference>
<dbReference type="OrthoDB" id="21828at2"/>
<evidence type="ECO:0000256" key="7">
    <source>
        <dbReference type="ARBA" id="ARBA00038151"/>
    </source>
</evidence>
<dbReference type="RefSeq" id="WP_113947500.1">
    <property type="nucleotide sequence ID" value="NZ_QNQU01000002.1"/>
</dbReference>
<gene>
    <name evidence="11" type="ORF">DRW42_03175</name>
</gene>
<evidence type="ECO:0000256" key="1">
    <source>
        <dbReference type="ARBA" id="ARBA00004651"/>
    </source>
</evidence>
<feature type="transmembrane region" description="Helical" evidence="10">
    <location>
        <begin position="64"/>
        <end position="83"/>
    </location>
</feature>
<evidence type="ECO:0000256" key="6">
    <source>
        <dbReference type="ARBA" id="ARBA00023136"/>
    </source>
</evidence>
<evidence type="ECO:0000256" key="3">
    <source>
        <dbReference type="ARBA" id="ARBA00022475"/>
    </source>
</evidence>
<dbReference type="InterPro" id="IPR000390">
    <property type="entry name" value="Small_drug/metabolite_transptr"/>
</dbReference>
<dbReference type="Pfam" id="PF00893">
    <property type="entry name" value="Multi_Drug_Res"/>
    <property type="match status" value="1"/>
</dbReference>
<keyword evidence="2" id="KW-0813">Transport</keyword>
<name>A0A366LCK9_9SPHI</name>
<evidence type="ECO:0000256" key="5">
    <source>
        <dbReference type="ARBA" id="ARBA00022989"/>
    </source>
</evidence>
<keyword evidence="12" id="KW-1185">Reference proteome</keyword>
<dbReference type="InterPro" id="IPR045324">
    <property type="entry name" value="Small_multidrug_res"/>
</dbReference>
<organism evidence="11 12">
    <name type="scientific">Pedobacter miscanthi</name>
    <dbReference type="NCBI Taxonomy" id="2259170"/>
    <lineage>
        <taxon>Bacteria</taxon>
        <taxon>Pseudomonadati</taxon>
        <taxon>Bacteroidota</taxon>
        <taxon>Sphingobacteriia</taxon>
        <taxon>Sphingobacteriales</taxon>
        <taxon>Sphingobacteriaceae</taxon>
        <taxon>Pedobacter</taxon>
    </lineage>
</organism>
<evidence type="ECO:0000256" key="10">
    <source>
        <dbReference type="SAM" id="Phobius"/>
    </source>
</evidence>